<feature type="region of interest" description="Disordered" evidence="11">
    <location>
        <begin position="1"/>
        <end position="118"/>
    </location>
</feature>
<dbReference type="SUPFAM" id="SSF57850">
    <property type="entry name" value="RING/U-box"/>
    <property type="match status" value="1"/>
</dbReference>
<dbReference type="GO" id="GO:0006511">
    <property type="term" value="P:ubiquitin-dependent protein catabolic process"/>
    <property type="evidence" value="ECO:0007669"/>
    <property type="project" value="InterPro"/>
</dbReference>
<dbReference type="CDD" id="cd16658">
    <property type="entry name" value="RING-Ubox_UBE4B"/>
    <property type="match status" value="1"/>
</dbReference>
<evidence type="ECO:0000256" key="5">
    <source>
        <dbReference type="ARBA" id="ARBA00007434"/>
    </source>
</evidence>
<dbReference type="InterPro" id="IPR045132">
    <property type="entry name" value="UBE4"/>
</dbReference>
<proteinExistence type="inferred from homology"/>
<evidence type="ECO:0000256" key="2">
    <source>
        <dbReference type="ARBA" id="ARBA00004123"/>
    </source>
</evidence>
<dbReference type="GO" id="GO:0000151">
    <property type="term" value="C:ubiquitin ligase complex"/>
    <property type="evidence" value="ECO:0007669"/>
    <property type="project" value="InterPro"/>
</dbReference>
<dbReference type="InterPro" id="IPR019474">
    <property type="entry name" value="Ub_conjug_fac_E4_core"/>
</dbReference>
<dbReference type="GO" id="GO:0034450">
    <property type="term" value="F:ubiquitin-ubiquitin ligase activity"/>
    <property type="evidence" value="ECO:0007669"/>
    <property type="project" value="InterPro"/>
</dbReference>
<comment type="similarity">
    <text evidence="5">Belongs to the ubiquitin conjugation factor E4 family.</text>
</comment>
<evidence type="ECO:0000256" key="7">
    <source>
        <dbReference type="ARBA" id="ARBA00022679"/>
    </source>
</evidence>
<dbReference type="GO" id="GO:0000209">
    <property type="term" value="P:protein polyubiquitination"/>
    <property type="evidence" value="ECO:0007669"/>
    <property type="project" value="TreeGrafter"/>
</dbReference>
<comment type="pathway">
    <text evidence="4">Protein modification; protein ubiquitination.</text>
</comment>
<evidence type="ECO:0000256" key="1">
    <source>
        <dbReference type="ARBA" id="ARBA00000900"/>
    </source>
</evidence>
<dbReference type="Proteomes" id="UP000078544">
    <property type="component" value="Unassembled WGS sequence"/>
</dbReference>
<dbReference type="PANTHER" id="PTHR13931:SF2">
    <property type="entry name" value="UBIQUITIN CONJUGATION FACTOR E4 B"/>
    <property type="match status" value="1"/>
</dbReference>
<evidence type="ECO:0000313" key="14">
    <source>
        <dbReference type="Proteomes" id="UP000078544"/>
    </source>
</evidence>
<dbReference type="Gene3D" id="3.30.40.10">
    <property type="entry name" value="Zinc/RING finger domain, C3HC4 (zinc finger)"/>
    <property type="match status" value="1"/>
</dbReference>
<feature type="compositionally biased region" description="Polar residues" evidence="11">
    <location>
        <begin position="52"/>
        <end position="63"/>
    </location>
</feature>
<evidence type="ECO:0000256" key="3">
    <source>
        <dbReference type="ARBA" id="ARBA00004496"/>
    </source>
</evidence>
<comment type="subcellular location">
    <subcellularLocation>
        <location evidence="3">Cytoplasm</location>
    </subcellularLocation>
    <subcellularLocation>
        <location evidence="2">Nucleus</location>
    </subcellularLocation>
</comment>
<gene>
    <name evidence="13" type="ORF">AAL_02794</name>
</gene>
<keyword evidence="9" id="KW-0697">Rotamase</keyword>
<comment type="catalytic activity">
    <reaction evidence="1">
        <text>S-ubiquitinyl-[E2 ubiquitin-conjugating enzyme]-L-cysteine + [acceptor protein]-L-lysine = [E2 ubiquitin-conjugating enzyme]-L-cysteine + N(6)-ubiquitinyl-[acceptor protein]-L-lysine.</text>
        <dbReference type="EC" id="2.3.2.27"/>
    </reaction>
</comment>
<keyword evidence="9" id="KW-0413">Isomerase</keyword>
<protein>
    <submittedName>
        <fullName evidence="13">Ubiquitin fusion degradation protein 2</fullName>
    </submittedName>
</protein>
<dbReference type="Pfam" id="PF10408">
    <property type="entry name" value="Ufd2P_core"/>
    <property type="match status" value="1"/>
</dbReference>
<evidence type="ECO:0000256" key="9">
    <source>
        <dbReference type="ARBA" id="ARBA00023110"/>
    </source>
</evidence>
<accession>A0A168E014</accession>
<comment type="caution">
    <text evidence="13">The sequence shown here is derived from an EMBL/GenBank/DDBJ whole genome shotgun (WGS) entry which is preliminary data.</text>
</comment>
<dbReference type="PANTHER" id="PTHR13931">
    <property type="entry name" value="UBIQUITINATION FACTOR E4"/>
    <property type="match status" value="1"/>
</dbReference>
<dbReference type="STRING" id="1081109.A0A168E014"/>
<organism evidence="13 14">
    <name type="scientific">Moelleriella libera RCEF 2490</name>
    <dbReference type="NCBI Taxonomy" id="1081109"/>
    <lineage>
        <taxon>Eukaryota</taxon>
        <taxon>Fungi</taxon>
        <taxon>Dikarya</taxon>
        <taxon>Ascomycota</taxon>
        <taxon>Pezizomycotina</taxon>
        <taxon>Sordariomycetes</taxon>
        <taxon>Hypocreomycetidae</taxon>
        <taxon>Hypocreales</taxon>
        <taxon>Clavicipitaceae</taxon>
        <taxon>Moelleriella</taxon>
    </lineage>
</organism>
<evidence type="ECO:0000256" key="8">
    <source>
        <dbReference type="ARBA" id="ARBA00022786"/>
    </source>
</evidence>
<evidence type="ECO:0000259" key="12">
    <source>
        <dbReference type="PROSITE" id="PS51698"/>
    </source>
</evidence>
<evidence type="ECO:0000256" key="11">
    <source>
        <dbReference type="SAM" id="MobiDB-lite"/>
    </source>
</evidence>
<dbReference type="SMART" id="SM00504">
    <property type="entry name" value="Ubox"/>
    <property type="match status" value="1"/>
</dbReference>
<keyword evidence="7" id="KW-0808">Transferase</keyword>
<evidence type="ECO:0000256" key="10">
    <source>
        <dbReference type="ARBA" id="ARBA00023242"/>
    </source>
</evidence>
<feature type="compositionally biased region" description="Polar residues" evidence="11">
    <location>
        <begin position="15"/>
        <end position="42"/>
    </location>
</feature>
<evidence type="ECO:0000313" key="13">
    <source>
        <dbReference type="EMBL" id="KZZ98276.1"/>
    </source>
</evidence>
<keyword evidence="8" id="KW-0833">Ubl conjugation pathway</keyword>
<dbReference type="UniPathway" id="UPA00143"/>
<evidence type="ECO:0000256" key="4">
    <source>
        <dbReference type="ARBA" id="ARBA00004906"/>
    </source>
</evidence>
<name>A0A168E014_9HYPO</name>
<dbReference type="Pfam" id="PF04564">
    <property type="entry name" value="U-box"/>
    <property type="match status" value="1"/>
</dbReference>
<dbReference type="GO" id="GO:0005737">
    <property type="term" value="C:cytoplasm"/>
    <property type="evidence" value="ECO:0007669"/>
    <property type="project" value="UniProtKB-SubCell"/>
</dbReference>
<keyword evidence="14" id="KW-1185">Reference proteome</keyword>
<dbReference type="OrthoDB" id="20295at2759"/>
<dbReference type="GO" id="GO:0005634">
    <property type="term" value="C:nucleus"/>
    <property type="evidence" value="ECO:0007669"/>
    <property type="project" value="UniProtKB-SubCell"/>
</dbReference>
<dbReference type="InterPro" id="IPR013083">
    <property type="entry name" value="Znf_RING/FYVE/PHD"/>
</dbReference>
<dbReference type="FunFam" id="3.30.40.10:FF:000055">
    <property type="entry name" value="Ubiquitin conjugation factor e4 a"/>
    <property type="match status" value="1"/>
</dbReference>
<dbReference type="InterPro" id="IPR003613">
    <property type="entry name" value="Ubox_domain"/>
</dbReference>
<reference evidence="13 14" key="1">
    <citation type="journal article" date="2016" name="Genome Biol. Evol.">
        <title>Divergent and convergent evolution of fungal pathogenicity.</title>
        <authorList>
            <person name="Shang Y."/>
            <person name="Xiao G."/>
            <person name="Zheng P."/>
            <person name="Cen K."/>
            <person name="Zhan S."/>
            <person name="Wang C."/>
        </authorList>
    </citation>
    <scope>NUCLEOTIDE SEQUENCE [LARGE SCALE GENOMIC DNA]</scope>
    <source>
        <strain evidence="13 14">RCEF 2490</strain>
    </source>
</reference>
<dbReference type="PROSITE" id="PS51698">
    <property type="entry name" value="U_BOX"/>
    <property type="match status" value="1"/>
</dbReference>
<keyword evidence="10" id="KW-0539">Nucleus</keyword>
<dbReference type="EMBL" id="AZGY01000005">
    <property type="protein sequence ID" value="KZZ98276.1"/>
    <property type="molecule type" value="Genomic_DNA"/>
</dbReference>
<dbReference type="AlphaFoldDB" id="A0A168E014"/>
<dbReference type="GO" id="GO:0003755">
    <property type="term" value="F:peptidyl-prolyl cis-trans isomerase activity"/>
    <property type="evidence" value="ECO:0007669"/>
    <property type="project" value="UniProtKB-KW"/>
</dbReference>
<keyword evidence="6" id="KW-0963">Cytoplasm</keyword>
<sequence length="1074" mass="121505">MLGSSARKPDENVSDGASTSPPSQTTKTNPITENPVSISNKSVPPASRPADAQSSSNPFTQLHVQKPGPGADQSDATGTSRSARKRSAAEVDNGDAASAPRKPTPQLAHQQQQESEESFAHRILSQIFRISVDPHKMINGQGQRLVFLPNLNQDLNTSGEPLKLSLASLDQAIIEACHSRAADQPLLDYLLPCWKRAVKATAATKNASPQRQELFEETKRLCMSHCLFASTIPSLYGREPNPKHDTLAPYLLHGVQDENGLCFDFIREAIRRFDEDESFPALFNNAMIEISTELSAMTLSSNFKPYVQALLTYTHFPVLITNLAQHASFNKLEPAAKIERSTILGPFFRISPLQTAPMKTYFPGPRTLDKGRIYNAQESLRMVLRAHQDDLFSIANAFIRAGPDTRNRTLDWFSHIMNANHKRRAMQVDPKDISTDGFMLNITAVLDRFCEPFMDATFSKVEKIDVRYFKRKPRIDIEDETKLNADHATADKYYAEKEEGESNFISEAFFITLAAHHYGSEALNVQLKSIDRDIKYLERHVKSMEAERSKMVTPAQVRLFEETLKRHTNVLEKTTGMKYAIEGALQDERMQSISLRFMRYVAVWLLRLVTGSDYKPGQESQMIKLPLPAQASEAFSCLPEYTLQNIVDNFKWLPNILPSAVGEEMIALCITFLRSSEWIKNPYLKSSLVSLLFSGTWPLMHLKKGVLGDQLIALPFANDYLLHALMKFYIECESTGAHTAFYDKFNIRYEIFQVIKCVWSNDVYKQQLTRESKTNRGFFVQFVNMLLNDATYVLDEAFTKFPKIRTLELELQNPSLSAEDRQKKDEELGTLGSQAASYMQLANETLGMMRLFTKALSEPFTMPEIVSRLASMMNYNLETLAGKRAAAELSVSNKDKYHFRPIQLISDFVDIYLHLGYSQVFVDAVAADGRSFKPEVFDRVTRILTSKNQKEAGDMAKWEKVKARFAEAKLRLDQAELDLGDIPAEFEDPIMGDLMRDPVLLPSRHVVDRSTIVQHLLSDAKDPFTRQPMTVDDVIPDTELQTRIRQWREEKIQLAKNKLMAADEAAESMDTTDG</sequence>
<feature type="domain" description="U-box" evidence="12">
    <location>
        <begin position="981"/>
        <end position="1054"/>
    </location>
</feature>
<evidence type="ECO:0000256" key="6">
    <source>
        <dbReference type="ARBA" id="ARBA00022490"/>
    </source>
</evidence>
<dbReference type="GO" id="GO:0036503">
    <property type="term" value="P:ERAD pathway"/>
    <property type="evidence" value="ECO:0007669"/>
    <property type="project" value="InterPro"/>
</dbReference>